<sequence>MPHGVPAKLSGAQFDRWFWLESHLTGHILENQFPRDGILGMTMPYGSITVRDPAIAAQFYRGILLLPVQAGSASAEVVPGGDD</sequence>
<dbReference type="EMBL" id="JAAMFM010000023">
    <property type="protein sequence ID" value="NVM95996.1"/>
    <property type="molecule type" value="Genomic_DNA"/>
</dbReference>
<keyword evidence="2" id="KW-1185">Reference proteome</keyword>
<accession>A0A7Y7M0S3</accession>
<dbReference type="RefSeq" id="WP_176635720.1">
    <property type="nucleotide sequence ID" value="NZ_JAAMFM010000023.1"/>
</dbReference>
<reference evidence="1 2" key="1">
    <citation type="submission" date="2020-02" db="EMBL/GenBank/DDBJ databases">
        <title>Genome sequence of strain AETb3-4.</title>
        <authorList>
            <person name="Gao J."/>
            <person name="Zhang X."/>
        </authorList>
    </citation>
    <scope>NUCLEOTIDE SEQUENCE [LARGE SCALE GENOMIC DNA]</scope>
    <source>
        <strain evidence="1 2">AETb3-4</strain>
    </source>
</reference>
<name>A0A7Y7M0S3_9MICC</name>
<proteinExistence type="predicted"/>
<evidence type="ECO:0000313" key="1">
    <source>
        <dbReference type="EMBL" id="NVM95996.1"/>
    </source>
</evidence>
<dbReference type="AlphaFoldDB" id="A0A7Y7M0S3"/>
<gene>
    <name evidence="1" type="ORF">G6034_14005</name>
</gene>
<organism evidence="1 2">
    <name type="scientific">Arthrobacter wenxiniae</name>
    <dbReference type="NCBI Taxonomy" id="2713570"/>
    <lineage>
        <taxon>Bacteria</taxon>
        <taxon>Bacillati</taxon>
        <taxon>Actinomycetota</taxon>
        <taxon>Actinomycetes</taxon>
        <taxon>Micrococcales</taxon>
        <taxon>Micrococcaceae</taxon>
        <taxon>Arthrobacter</taxon>
    </lineage>
</organism>
<dbReference type="Proteomes" id="UP000543556">
    <property type="component" value="Unassembled WGS sequence"/>
</dbReference>
<comment type="caution">
    <text evidence="1">The sequence shown here is derived from an EMBL/GenBank/DDBJ whole genome shotgun (WGS) entry which is preliminary data.</text>
</comment>
<evidence type="ECO:0000313" key="2">
    <source>
        <dbReference type="Proteomes" id="UP000543556"/>
    </source>
</evidence>
<protein>
    <submittedName>
        <fullName evidence="1">Uncharacterized protein</fullName>
    </submittedName>
</protein>